<evidence type="ECO:0000256" key="13">
    <source>
        <dbReference type="SAM" id="Phobius"/>
    </source>
</evidence>
<dbReference type="Proteomes" id="UP000694569">
    <property type="component" value="Unplaced"/>
</dbReference>
<dbReference type="GO" id="GO:0060326">
    <property type="term" value="P:cell chemotaxis"/>
    <property type="evidence" value="ECO:0007669"/>
    <property type="project" value="TreeGrafter"/>
</dbReference>
<evidence type="ECO:0000256" key="10">
    <source>
        <dbReference type="ARBA" id="ARBA00023180"/>
    </source>
</evidence>
<evidence type="ECO:0000259" key="14">
    <source>
        <dbReference type="PROSITE" id="PS50262"/>
    </source>
</evidence>
<reference evidence="15" key="1">
    <citation type="submission" date="2025-08" db="UniProtKB">
        <authorList>
            <consortium name="Ensembl"/>
        </authorList>
    </citation>
    <scope>IDENTIFICATION</scope>
</reference>
<dbReference type="PRINTS" id="PR00237">
    <property type="entry name" value="GPCRRHODOPSN"/>
</dbReference>
<dbReference type="GO" id="GO:0009897">
    <property type="term" value="C:external side of plasma membrane"/>
    <property type="evidence" value="ECO:0007669"/>
    <property type="project" value="TreeGrafter"/>
</dbReference>
<dbReference type="PRINTS" id="PR01105">
    <property type="entry name" value="CXCCHMKINER6"/>
</dbReference>
<feature type="domain" description="G-protein coupled receptors family 1 profile" evidence="14">
    <location>
        <begin position="48"/>
        <end position="275"/>
    </location>
</feature>
<evidence type="ECO:0000256" key="3">
    <source>
        <dbReference type="ARBA" id="ARBA00022475"/>
    </source>
</evidence>
<keyword evidence="3" id="KW-1003">Cell membrane</keyword>
<reference evidence="15" key="2">
    <citation type="submission" date="2025-09" db="UniProtKB">
        <authorList>
            <consortium name="Ensembl"/>
        </authorList>
    </citation>
    <scope>IDENTIFICATION</scope>
</reference>
<dbReference type="Gene3D" id="1.20.1070.10">
    <property type="entry name" value="Rhodopsin 7-helix transmembrane proteins"/>
    <property type="match status" value="1"/>
</dbReference>
<dbReference type="GeneTree" id="ENSGT01030000234667"/>
<dbReference type="PRINTS" id="PR00657">
    <property type="entry name" value="CCCHEMOKINER"/>
</dbReference>
<dbReference type="InterPro" id="IPR002235">
    <property type="entry name" value="Chemokine_CXCR6"/>
</dbReference>
<name>A0A8C5PZE3_9ANUR</name>
<comment type="similarity">
    <text evidence="12">Belongs to the G-protein coupled receptor 1 family.</text>
</comment>
<feature type="transmembrane region" description="Helical" evidence="13">
    <location>
        <begin position="255"/>
        <end position="278"/>
    </location>
</feature>
<dbReference type="Pfam" id="PF00001">
    <property type="entry name" value="7tm_1"/>
    <property type="match status" value="1"/>
</dbReference>
<evidence type="ECO:0000313" key="16">
    <source>
        <dbReference type="Proteomes" id="UP000694569"/>
    </source>
</evidence>
<evidence type="ECO:0000256" key="2">
    <source>
        <dbReference type="ARBA" id="ARBA00019717"/>
    </source>
</evidence>
<accession>A0A8C5PZE3</accession>
<dbReference type="GO" id="GO:0015026">
    <property type="term" value="F:coreceptor activity"/>
    <property type="evidence" value="ECO:0007669"/>
    <property type="project" value="InterPro"/>
</dbReference>
<keyword evidence="10" id="KW-0325">Glycoprotein</keyword>
<dbReference type="GO" id="GO:0006955">
    <property type="term" value="P:immune response"/>
    <property type="evidence" value="ECO:0007669"/>
    <property type="project" value="TreeGrafter"/>
</dbReference>
<keyword evidence="11 12" id="KW-0807">Transducer</keyword>
<comment type="subcellular location">
    <subcellularLocation>
        <location evidence="1">Cell membrane</location>
        <topology evidence="1">Multi-pass membrane protein</topology>
    </subcellularLocation>
</comment>
<evidence type="ECO:0000256" key="6">
    <source>
        <dbReference type="ARBA" id="ARBA00023040"/>
    </source>
</evidence>
<evidence type="ECO:0000313" key="15">
    <source>
        <dbReference type="Ensembl" id="ENSLLEP00000029912.1"/>
    </source>
</evidence>
<dbReference type="GO" id="GO:0006954">
    <property type="term" value="P:inflammatory response"/>
    <property type="evidence" value="ECO:0007669"/>
    <property type="project" value="InterPro"/>
</dbReference>
<dbReference type="InterPro" id="IPR017452">
    <property type="entry name" value="GPCR_Rhodpsn_7TM"/>
</dbReference>
<feature type="transmembrane region" description="Helical" evidence="13">
    <location>
        <begin position="138"/>
        <end position="155"/>
    </location>
</feature>
<dbReference type="PANTHER" id="PTHR10489">
    <property type="entry name" value="CELL ADHESION MOLECULE"/>
    <property type="match status" value="1"/>
</dbReference>
<keyword evidence="4 12" id="KW-0812">Transmembrane</keyword>
<keyword evidence="16" id="KW-1185">Reference proteome</keyword>
<evidence type="ECO:0000256" key="11">
    <source>
        <dbReference type="ARBA" id="ARBA00023224"/>
    </source>
</evidence>
<evidence type="ECO:0000256" key="9">
    <source>
        <dbReference type="ARBA" id="ARBA00023170"/>
    </source>
</evidence>
<keyword evidence="7 13" id="KW-0472">Membrane</keyword>
<dbReference type="OrthoDB" id="5970631at2759"/>
<keyword evidence="9 12" id="KW-0675">Receptor</keyword>
<sequence length="330" mass="37961">MSEIFHNTTSADLFNYDEDVREEGKDHQLHSIFVPVVYSAICIFGLIGNLVVIIVFLFYEKMKTLTDIFLVNLATADMLFLCWIFGDIMCKLIRGAYRVNMFTSMLTLTCITFDRFISITQATKISQFQVHKRKWGKVFCAVIWMLSFLLAVPQFKHSINTGSVCYEEYDKQYVEVLVTSFQMAIGFYVPLMVMLTCYTLIIITLINATSFQKHKSLKIIFTLVVAFIATQLPFNVTILIYVLDKNKRVEQDFTTALIITETIAFLHACLNPILYFFVGIKFRKTLWKILKDLGLNKYIKNYTDNMKTTEADSKNISASTNLEGTCMAQV</sequence>
<organism evidence="15 16">
    <name type="scientific">Leptobrachium leishanense</name>
    <name type="common">Leishan spiny toad</name>
    <dbReference type="NCBI Taxonomy" id="445787"/>
    <lineage>
        <taxon>Eukaryota</taxon>
        <taxon>Metazoa</taxon>
        <taxon>Chordata</taxon>
        <taxon>Craniata</taxon>
        <taxon>Vertebrata</taxon>
        <taxon>Euteleostomi</taxon>
        <taxon>Amphibia</taxon>
        <taxon>Batrachia</taxon>
        <taxon>Anura</taxon>
        <taxon>Pelobatoidea</taxon>
        <taxon>Megophryidae</taxon>
        <taxon>Leptobrachium</taxon>
    </lineage>
</organism>
<keyword evidence="8" id="KW-1015">Disulfide bond</keyword>
<dbReference type="SUPFAM" id="SSF81321">
    <property type="entry name" value="Family A G protein-coupled receptor-like"/>
    <property type="match status" value="1"/>
</dbReference>
<dbReference type="Ensembl" id="ENSLLET00000031072.1">
    <property type="protein sequence ID" value="ENSLLEP00000029912.1"/>
    <property type="gene ID" value="ENSLLEG00000018936.1"/>
</dbReference>
<evidence type="ECO:0000256" key="5">
    <source>
        <dbReference type="ARBA" id="ARBA00022989"/>
    </source>
</evidence>
<evidence type="ECO:0000256" key="7">
    <source>
        <dbReference type="ARBA" id="ARBA00023136"/>
    </source>
</evidence>
<evidence type="ECO:0000256" key="4">
    <source>
        <dbReference type="ARBA" id="ARBA00022692"/>
    </source>
</evidence>
<proteinExistence type="inferred from homology"/>
<feature type="transmembrane region" description="Helical" evidence="13">
    <location>
        <begin position="185"/>
        <end position="207"/>
    </location>
</feature>
<evidence type="ECO:0000256" key="1">
    <source>
        <dbReference type="ARBA" id="ARBA00004651"/>
    </source>
</evidence>
<dbReference type="GO" id="GO:0016494">
    <property type="term" value="F:C-X-C chemokine receptor activity"/>
    <property type="evidence" value="ECO:0007669"/>
    <property type="project" value="InterPro"/>
</dbReference>
<feature type="transmembrane region" description="Helical" evidence="13">
    <location>
        <begin position="219"/>
        <end position="243"/>
    </location>
</feature>
<gene>
    <name evidence="15" type="primary">CXCR6</name>
</gene>
<feature type="transmembrane region" description="Helical" evidence="13">
    <location>
        <begin position="68"/>
        <end position="86"/>
    </location>
</feature>
<dbReference type="GO" id="GO:0019957">
    <property type="term" value="F:C-C chemokine binding"/>
    <property type="evidence" value="ECO:0007669"/>
    <property type="project" value="TreeGrafter"/>
</dbReference>
<dbReference type="PANTHER" id="PTHR10489:SF705">
    <property type="entry name" value="C-X-C CHEMOKINE RECEPTOR TYPE 6"/>
    <property type="match status" value="1"/>
</dbReference>
<protein>
    <recommendedName>
        <fullName evidence="2">C-X-C chemokine receptor type 6</fullName>
    </recommendedName>
</protein>
<dbReference type="GO" id="GO:0019722">
    <property type="term" value="P:calcium-mediated signaling"/>
    <property type="evidence" value="ECO:0007669"/>
    <property type="project" value="TreeGrafter"/>
</dbReference>
<keyword evidence="6 12" id="KW-0297">G-protein coupled receptor</keyword>
<dbReference type="AlphaFoldDB" id="A0A8C5PZE3"/>
<evidence type="ECO:0000256" key="8">
    <source>
        <dbReference type="ARBA" id="ARBA00023157"/>
    </source>
</evidence>
<dbReference type="InterPro" id="IPR000276">
    <property type="entry name" value="GPCR_Rhodpsn"/>
</dbReference>
<evidence type="ECO:0000256" key="12">
    <source>
        <dbReference type="RuleBase" id="RU000688"/>
    </source>
</evidence>
<dbReference type="InterPro" id="IPR050119">
    <property type="entry name" value="CCR1-9-like"/>
</dbReference>
<feature type="transmembrane region" description="Helical" evidence="13">
    <location>
        <begin position="36"/>
        <end position="59"/>
    </location>
</feature>
<dbReference type="GO" id="GO:0016493">
    <property type="term" value="F:C-C chemokine receptor activity"/>
    <property type="evidence" value="ECO:0007669"/>
    <property type="project" value="TreeGrafter"/>
</dbReference>
<dbReference type="InterPro" id="IPR000355">
    <property type="entry name" value="Chemokine_rcpt"/>
</dbReference>
<dbReference type="PROSITE" id="PS00237">
    <property type="entry name" value="G_PROTEIN_RECEP_F1_1"/>
    <property type="match status" value="1"/>
</dbReference>
<feature type="transmembrane region" description="Helical" evidence="13">
    <location>
        <begin position="98"/>
        <end position="117"/>
    </location>
</feature>
<dbReference type="GO" id="GO:0007204">
    <property type="term" value="P:positive regulation of cytosolic calcium ion concentration"/>
    <property type="evidence" value="ECO:0007669"/>
    <property type="project" value="TreeGrafter"/>
</dbReference>
<dbReference type="PROSITE" id="PS50262">
    <property type="entry name" value="G_PROTEIN_RECEP_F1_2"/>
    <property type="match status" value="1"/>
</dbReference>
<keyword evidence="5 13" id="KW-1133">Transmembrane helix</keyword>